<evidence type="ECO:0000256" key="11">
    <source>
        <dbReference type="SAM" id="Phobius"/>
    </source>
</evidence>
<dbReference type="Gene3D" id="3.30.379.10">
    <property type="entry name" value="Chitobiase/beta-hexosaminidase domain 2-like"/>
    <property type="match status" value="1"/>
</dbReference>
<dbReference type="EC" id="3.2.1.52" evidence="3"/>
<dbReference type="Gene3D" id="3.20.20.80">
    <property type="entry name" value="Glycosidases"/>
    <property type="match status" value="1"/>
</dbReference>
<dbReference type="Pfam" id="PF00431">
    <property type="entry name" value="CUB"/>
    <property type="match status" value="1"/>
</dbReference>
<evidence type="ECO:0000256" key="6">
    <source>
        <dbReference type="ARBA" id="ARBA00023180"/>
    </source>
</evidence>
<dbReference type="Pfam" id="PF00728">
    <property type="entry name" value="Glyco_hydro_20"/>
    <property type="match status" value="2"/>
</dbReference>
<feature type="transmembrane region" description="Helical" evidence="11">
    <location>
        <begin position="1503"/>
        <end position="1523"/>
    </location>
</feature>
<dbReference type="InterPro" id="IPR029019">
    <property type="entry name" value="HEX_eukaryotic_N"/>
</dbReference>
<dbReference type="PANTHER" id="PTHR22600:SF21">
    <property type="entry name" value="BETA-HEXOSAMINIDASE A"/>
    <property type="match status" value="1"/>
</dbReference>
<dbReference type="SMART" id="SM00042">
    <property type="entry name" value="CUB"/>
    <property type="match status" value="1"/>
</dbReference>
<reference evidence="16" key="1">
    <citation type="submission" date="2016-04" db="UniProtKB">
        <authorList>
            <consortium name="WormBaseParasite"/>
        </authorList>
    </citation>
    <scope>IDENTIFICATION</scope>
</reference>
<feature type="domain" description="CUB" evidence="13">
    <location>
        <begin position="82"/>
        <end position="210"/>
    </location>
</feature>
<evidence type="ECO:0000256" key="12">
    <source>
        <dbReference type="SAM" id="SignalP"/>
    </source>
</evidence>
<dbReference type="InterPro" id="IPR015883">
    <property type="entry name" value="Glyco_hydro_20_cat"/>
</dbReference>
<evidence type="ECO:0000313" key="16">
    <source>
        <dbReference type="WBParaSite" id="HNAJ_0000778901-mRNA-1"/>
    </source>
</evidence>
<feature type="compositionally biased region" description="Basic residues" evidence="10">
    <location>
        <begin position="722"/>
        <end position="735"/>
    </location>
</feature>
<dbReference type="GO" id="GO:0004563">
    <property type="term" value="F:beta-N-acetylhexosaminidase activity"/>
    <property type="evidence" value="ECO:0007669"/>
    <property type="project" value="UniProtKB-EC"/>
</dbReference>
<dbReference type="EMBL" id="UZAE01012127">
    <property type="protein sequence ID" value="VDO03645.1"/>
    <property type="molecule type" value="Genomic_DNA"/>
</dbReference>
<dbReference type="PROSITE" id="PS01180">
    <property type="entry name" value="CUB"/>
    <property type="match status" value="1"/>
</dbReference>
<keyword evidence="6" id="KW-0325">Glycoprotein</keyword>
<dbReference type="CDD" id="cd00041">
    <property type="entry name" value="CUB"/>
    <property type="match status" value="1"/>
</dbReference>
<keyword evidence="11" id="KW-0812">Transmembrane</keyword>
<feature type="compositionally biased region" description="Low complexity" evidence="10">
    <location>
        <begin position="690"/>
        <end position="721"/>
    </location>
</feature>
<feature type="compositionally biased region" description="Low complexity" evidence="10">
    <location>
        <begin position="585"/>
        <end position="600"/>
    </location>
</feature>
<dbReference type="InterPro" id="IPR035914">
    <property type="entry name" value="Sperma_CUB_dom_sf"/>
</dbReference>
<dbReference type="CDD" id="cd00112">
    <property type="entry name" value="LDLa"/>
    <property type="match status" value="1"/>
</dbReference>
<dbReference type="OrthoDB" id="428480at2759"/>
<keyword evidence="5" id="KW-1015">Disulfide bond</keyword>
<dbReference type="PANTHER" id="PTHR22600">
    <property type="entry name" value="BETA-HEXOSAMINIDASE"/>
    <property type="match status" value="1"/>
</dbReference>
<dbReference type="InterPro" id="IPR036055">
    <property type="entry name" value="LDL_receptor-like_sf"/>
</dbReference>
<feature type="region of interest" description="Disordered" evidence="10">
    <location>
        <begin position="535"/>
        <end position="610"/>
    </location>
</feature>
<comment type="catalytic activity">
    <reaction evidence="1">
        <text>Hydrolysis of terminal non-reducing N-acetyl-D-hexosamine residues in N-acetyl-beta-D-hexosaminides.</text>
        <dbReference type="EC" id="3.2.1.52"/>
    </reaction>
</comment>
<keyword evidence="7" id="KW-0326">Glycosidase</keyword>
<dbReference type="GO" id="GO:0030203">
    <property type="term" value="P:glycosaminoglycan metabolic process"/>
    <property type="evidence" value="ECO:0007669"/>
    <property type="project" value="TreeGrafter"/>
</dbReference>
<dbReference type="InterPro" id="IPR000859">
    <property type="entry name" value="CUB_dom"/>
</dbReference>
<evidence type="ECO:0000256" key="7">
    <source>
        <dbReference type="ARBA" id="ARBA00023295"/>
    </source>
</evidence>
<keyword evidence="4" id="KW-0378">Hydrolase</keyword>
<dbReference type="PRINTS" id="PR00738">
    <property type="entry name" value="GLHYDRLASE20"/>
</dbReference>
<evidence type="ECO:0000256" key="8">
    <source>
        <dbReference type="PIRSR" id="PIRSR625705-1"/>
    </source>
</evidence>
<feature type="compositionally biased region" description="Basic residues" evidence="10">
    <location>
        <begin position="650"/>
        <end position="659"/>
    </location>
</feature>
<evidence type="ECO:0000313" key="15">
    <source>
        <dbReference type="Proteomes" id="UP000278807"/>
    </source>
</evidence>
<keyword evidence="12" id="KW-0732">Signal</keyword>
<keyword evidence="11" id="KW-0472">Membrane</keyword>
<accession>A0A158QHP7</accession>
<dbReference type="InterPro" id="IPR017853">
    <property type="entry name" value="GH"/>
</dbReference>
<feature type="signal peptide" evidence="12">
    <location>
        <begin position="1"/>
        <end position="20"/>
    </location>
</feature>
<name>A0A158QHP7_RODNA</name>
<reference evidence="14 15" key="2">
    <citation type="submission" date="2018-11" db="EMBL/GenBank/DDBJ databases">
        <authorList>
            <consortium name="Pathogen Informatics"/>
        </authorList>
    </citation>
    <scope>NUCLEOTIDE SEQUENCE [LARGE SCALE GENOMIC DNA]</scope>
</reference>
<dbReference type="GO" id="GO:0006689">
    <property type="term" value="P:ganglioside catabolic process"/>
    <property type="evidence" value="ECO:0007669"/>
    <property type="project" value="TreeGrafter"/>
</dbReference>
<evidence type="ECO:0000256" key="5">
    <source>
        <dbReference type="ARBA" id="ARBA00023157"/>
    </source>
</evidence>
<protein>
    <recommendedName>
        <fullName evidence="3">beta-N-acetylhexosaminidase</fullName>
        <ecNumber evidence="3">3.2.1.52</ecNumber>
    </recommendedName>
</protein>
<dbReference type="SMART" id="SM00192">
    <property type="entry name" value="LDLa"/>
    <property type="match status" value="1"/>
</dbReference>
<dbReference type="GO" id="GO:0016020">
    <property type="term" value="C:membrane"/>
    <property type="evidence" value="ECO:0007669"/>
    <property type="project" value="TreeGrafter"/>
</dbReference>
<dbReference type="SUPFAM" id="SSF57424">
    <property type="entry name" value="LDL receptor-like module"/>
    <property type="match status" value="1"/>
</dbReference>
<comment type="similarity">
    <text evidence="2">Belongs to the glycosyl hydrolase 20 family.</text>
</comment>
<dbReference type="InterPro" id="IPR025705">
    <property type="entry name" value="Beta_hexosaminidase_sua/sub"/>
</dbReference>
<dbReference type="WBParaSite" id="HNAJ_0000778901-mRNA-1">
    <property type="protein sequence ID" value="HNAJ_0000778901-mRNA-1"/>
    <property type="gene ID" value="HNAJ_0000778901"/>
</dbReference>
<evidence type="ECO:0000256" key="4">
    <source>
        <dbReference type="ARBA" id="ARBA00022801"/>
    </source>
</evidence>
<evidence type="ECO:0000313" key="14">
    <source>
        <dbReference type="EMBL" id="VDO03645.1"/>
    </source>
</evidence>
<organism evidence="16">
    <name type="scientific">Rodentolepis nana</name>
    <name type="common">Dwarf tapeworm</name>
    <name type="synonym">Hymenolepis nana</name>
    <dbReference type="NCBI Taxonomy" id="102285"/>
    <lineage>
        <taxon>Eukaryota</taxon>
        <taxon>Metazoa</taxon>
        <taxon>Spiralia</taxon>
        <taxon>Lophotrochozoa</taxon>
        <taxon>Platyhelminthes</taxon>
        <taxon>Cestoda</taxon>
        <taxon>Eucestoda</taxon>
        <taxon>Cyclophyllidea</taxon>
        <taxon>Hymenolepididae</taxon>
        <taxon>Rodentolepis</taxon>
    </lineage>
</organism>
<dbReference type="SUPFAM" id="SSF51445">
    <property type="entry name" value="(Trans)glycosidases"/>
    <property type="match status" value="2"/>
</dbReference>
<evidence type="ECO:0000256" key="1">
    <source>
        <dbReference type="ARBA" id="ARBA00001231"/>
    </source>
</evidence>
<sequence length="1588" mass="177082">MHLYFPVYILFLALPICAWSAINSFGPRKSKNLLVVVDILSKDCNSMPTALVGLEELQTKTLRIDDLEDGVVIYSHDFESDSGSNVSSATVLGHNYYAQYPLSFACEVVIHAPIENGRIMLSIESFFIPSSDQTCKDDFLYVFDSNTARSKAMPEAGGEQGLCLSRYPKMPVLSSKSYICIAFRSSNSPQSQLPSNAAAAPGFKITVTAFQERNILCQAFHHSRMGIRDLLPIVAIKVSHLPPDPRAVENRLGSEDQILSPNWFNCAVCYAENMGEMGLGGNWQGQNYACPQGRFYCGNIATVAASTGASNVLDFNRGGGSAVRLPSMGICVSERVRCDGVVNCPDGRDESPSLCSRFQDSDKGFFNPFLTLGLTTTIALVITGTLFVVLCLGCVVCYCCFRKRSNLGGPNSPNTVGITVFNGANRPISDELGGQQVDPSTLLNGMHKSPEAFQSQMLQHQQQMMITPGKSMGDLYHHQQVSSNAPILRQFQNQQSHPNPGVWNMQPVCCPPPPTQPHQPQWYPQQQQLPMQNNRPMAMQPQNKSPLPPHCRISDPKVNRPTADSRCFIGSPSPANVLPCPPAPASTQQQVSSTSSQKSPLHSTRFDNFQHLNSPDNAHLVADGGIVYLGEIGGGTGSGSGGSHLTGSRDHRRPRRRSGRTVDTQSSSSFGGGPSTRGAQSAEGAPRTASNSSHSIGPSWSSSRGTAANNPNNANSNSAVRPHYHHHHHRRRRHGGAGGGGMRSDVPIVLLSLQVLVQGGLLGDIFNGRQKQNENQVESIDSRLPVSFQDVLKAPRQMPGSKSGNKIAKVLKDGKGVLIYLSLIIYPYFSPVDDISWNEKVWAYVDSPQNLIPIPRAPTPTFGQVVPKPQVWHKDEVFFKLSPAFNISINGPSNYILKKAVSRYDRLTKSCSRLSTFSRFSVPRSISDEEIDENLHDVSRLNIKFPPRKLATHLYGPDASEFTLFPPCPNHKPHSLAIECLQIAVKSLGHFWPSAEMNESYSLVVDSDGVKIIAKEVWGAIRALETFSQLLWCSPSGYSIFINRTFINDFPTFSHRGLHLDTARHFISKHTILVNLEAMAFSKFNVFHWHLVDDQSFPFASKTFPELHKKAAYHPKMVYTHADIKEIIEFARVRGIRVIPEFDIPGKYLKVSFKSTYHLFEKQFNQVRNSTDQGVETGSKRDGRRVYVCLFNYSICTGHTRSWAYSHPELFVKCYESDSESPYYGGLDPTKEATLDLLVKLFKEIIELFPESYLHMGFDEVEFNCLETNPHIQNYLSEHQLQTSLDAIKLFTVRLLNSIQVLAKNSSMTGGKKFIFWQEAFESGLKLPSNSVIHQWKDLFSSPGYLGFPSIISKGWYLDSYFYPSEWIKYYENNLFPTQDLGDTFNKNRSKNVLGGEACMWNEWQSDETVIQRIWPVICAIAERLWNHNSPDTDEFAPRLEEMRCRLLRRGVRVGVTGGPGMCPLPLNADINPPRVFLNEYVDDFPFVIGQKANLLDFGSTNLIIFFGVVVFTFGYITSKLNLCSRFQRALKRLFHGILRFKIRKAWSFQCRNALCLVLPVCFFIFMGLLLLFSANVSRVGSNPKPVD</sequence>
<dbReference type="GO" id="GO:0005764">
    <property type="term" value="C:lysosome"/>
    <property type="evidence" value="ECO:0007669"/>
    <property type="project" value="TreeGrafter"/>
</dbReference>
<dbReference type="SUPFAM" id="SSF55545">
    <property type="entry name" value="beta-N-acetylhexosaminidase-like domain"/>
    <property type="match status" value="1"/>
</dbReference>
<evidence type="ECO:0000256" key="2">
    <source>
        <dbReference type="ARBA" id="ARBA00006285"/>
    </source>
</evidence>
<dbReference type="GO" id="GO:0005975">
    <property type="term" value="P:carbohydrate metabolic process"/>
    <property type="evidence" value="ECO:0007669"/>
    <property type="project" value="InterPro"/>
</dbReference>
<dbReference type="SUPFAM" id="SSF49854">
    <property type="entry name" value="Spermadhesin, CUB domain"/>
    <property type="match status" value="1"/>
</dbReference>
<evidence type="ECO:0000259" key="13">
    <source>
        <dbReference type="PROSITE" id="PS01180"/>
    </source>
</evidence>
<dbReference type="Proteomes" id="UP000278807">
    <property type="component" value="Unassembled WGS sequence"/>
</dbReference>
<dbReference type="Pfam" id="PF14845">
    <property type="entry name" value="Glycohydro_20b2"/>
    <property type="match status" value="1"/>
</dbReference>
<evidence type="ECO:0000256" key="10">
    <source>
        <dbReference type="SAM" id="MobiDB-lite"/>
    </source>
</evidence>
<keyword evidence="15" id="KW-1185">Reference proteome</keyword>
<feature type="active site" description="Proton donor" evidence="8">
    <location>
        <position position="1260"/>
    </location>
</feature>
<dbReference type="Gene3D" id="2.60.120.290">
    <property type="entry name" value="Spermadhesin, CUB domain"/>
    <property type="match status" value="1"/>
</dbReference>
<dbReference type="InterPro" id="IPR002172">
    <property type="entry name" value="LDrepeatLR_classA_rpt"/>
</dbReference>
<feature type="region of interest" description="Disordered" evidence="10">
    <location>
        <begin position="637"/>
        <end position="741"/>
    </location>
</feature>
<feature type="transmembrane region" description="Helical" evidence="11">
    <location>
        <begin position="1554"/>
        <end position="1575"/>
    </location>
</feature>
<proteinExistence type="inferred from homology"/>
<dbReference type="STRING" id="102285.A0A158QHP7"/>
<dbReference type="PROSITE" id="PS50068">
    <property type="entry name" value="LDLRA_2"/>
    <property type="match status" value="1"/>
</dbReference>
<evidence type="ECO:0000256" key="9">
    <source>
        <dbReference type="PROSITE-ProRule" id="PRU00124"/>
    </source>
</evidence>
<feature type="chain" id="PRO_5043135394" description="beta-N-acetylhexosaminidase" evidence="12">
    <location>
        <begin position="21"/>
        <end position="1588"/>
    </location>
</feature>
<gene>
    <name evidence="14" type="ORF">HNAJ_LOCUS7785</name>
</gene>
<comment type="caution">
    <text evidence="9">Lacks conserved residue(s) required for the propagation of feature annotation.</text>
</comment>
<dbReference type="InterPro" id="IPR029018">
    <property type="entry name" value="Hex-like_dom2"/>
</dbReference>
<keyword evidence="11" id="KW-1133">Transmembrane helix</keyword>
<dbReference type="Gene3D" id="4.10.400.10">
    <property type="entry name" value="Low-density Lipoprotein Receptor"/>
    <property type="match status" value="1"/>
</dbReference>
<evidence type="ECO:0000256" key="3">
    <source>
        <dbReference type="ARBA" id="ARBA00012663"/>
    </source>
</evidence>